<comment type="caution">
    <text evidence="4">The sequence shown here is derived from an EMBL/GenBank/DDBJ whole genome shotgun (WGS) entry which is preliminary data.</text>
</comment>
<dbReference type="InterPro" id="IPR011051">
    <property type="entry name" value="RmlC_Cupin_sf"/>
</dbReference>
<evidence type="ECO:0000259" key="3">
    <source>
        <dbReference type="Pfam" id="PF07883"/>
    </source>
</evidence>
<dbReference type="CDD" id="cd06992">
    <property type="entry name" value="cupin_GDO-like_C"/>
    <property type="match status" value="1"/>
</dbReference>
<keyword evidence="2" id="KW-0560">Oxidoreductase</keyword>
<evidence type="ECO:0000256" key="2">
    <source>
        <dbReference type="ARBA" id="ARBA00023002"/>
    </source>
</evidence>
<proteinExistence type="predicted"/>
<evidence type="ECO:0000256" key="1">
    <source>
        <dbReference type="ARBA" id="ARBA00022964"/>
    </source>
</evidence>
<dbReference type="AlphaFoldDB" id="A0AAE8MKE4"/>
<dbReference type="GO" id="GO:0051213">
    <property type="term" value="F:dioxygenase activity"/>
    <property type="evidence" value="ECO:0007669"/>
    <property type="project" value="UniProtKB-KW"/>
</dbReference>
<dbReference type="InterPro" id="IPR013096">
    <property type="entry name" value="Cupin_2"/>
</dbReference>
<dbReference type="SUPFAM" id="SSF51182">
    <property type="entry name" value="RmlC-like cupins"/>
    <property type="match status" value="1"/>
</dbReference>
<feature type="domain" description="Cupin type-2" evidence="3">
    <location>
        <begin position="109"/>
        <end position="168"/>
    </location>
</feature>
<organism evidence="4 5">
    <name type="scientific">Fusarium torulosum</name>
    <dbReference type="NCBI Taxonomy" id="33205"/>
    <lineage>
        <taxon>Eukaryota</taxon>
        <taxon>Fungi</taxon>
        <taxon>Dikarya</taxon>
        <taxon>Ascomycota</taxon>
        <taxon>Pezizomycotina</taxon>
        <taxon>Sordariomycetes</taxon>
        <taxon>Hypocreomycetidae</taxon>
        <taxon>Hypocreales</taxon>
        <taxon>Nectriaceae</taxon>
        <taxon>Fusarium</taxon>
    </lineage>
</organism>
<dbReference type="Pfam" id="PF07883">
    <property type="entry name" value="Cupin_2"/>
    <property type="match status" value="2"/>
</dbReference>
<dbReference type="InterPro" id="IPR014710">
    <property type="entry name" value="RmlC-like_jellyroll"/>
</dbReference>
<name>A0AAE8MKE4_9HYPO</name>
<dbReference type="PANTHER" id="PTHR41517">
    <property type="entry name" value="1,2-DIOXYGENASE PROTEIN-RELATED"/>
    <property type="match status" value="1"/>
</dbReference>
<gene>
    <name evidence="4" type="ORF">FTOL_12577</name>
</gene>
<accession>A0AAE8MKE4</accession>
<keyword evidence="5" id="KW-1185">Reference proteome</keyword>
<reference evidence="4" key="1">
    <citation type="submission" date="2018-03" db="EMBL/GenBank/DDBJ databases">
        <authorList>
            <person name="Guldener U."/>
        </authorList>
    </citation>
    <scope>NUCLEOTIDE SEQUENCE</scope>
</reference>
<feature type="domain" description="Cupin type-2" evidence="3">
    <location>
        <begin position="257"/>
        <end position="317"/>
    </location>
</feature>
<dbReference type="EMBL" id="ONZP01000614">
    <property type="protein sequence ID" value="SPJ88582.1"/>
    <property type="molecule type" value="Genomic_DNA"/>
</dbReference>
<dbReference type="PANTHER" id="PTHR41517:SF1">
    <property type="entry name" value="CUPIN"/>
    <property type="match status" value="1"/>
</dbReference>
<evidence type="ECO:0000313" key="5">
    <source>
        <dbReference type="Proteomes" id="UP001187734"/>
    </source>
</evidence>
<dbReference type="Gene3D" id="2.60.120.10">
    <property type="entry name" value="Jelly Rolls"/>
    <property type="match status" value="1"/>
</dbReference>
<keyword evidence="1" id="KW-0223">Dioxygenase</keyword>
<dbReference type="InterPro" id="IPR047183">
    <property type="entry name" value="GDO-like"/>
</dbReference>
<protein>
    <submittedName>
        <fullName evidence="4">Probable gentisate 1,2-dioxygenase oxidoreductase</fullName>
    </submittedName>
</protein>
<dbReference type="Proteomes" id="UP001187734">
    <property type="component" value="Unassembled WGS sequence"/>
</dbReference>
<dbReference type="CDD" id="cd02216">
    <property type="entry name" value="cupin_GDO-like_N"/>
    <property type="match status" value="1"/>
</dbReference>
<sequence length="347" mass="38756">MPSANTTVPDGTRAVDSVTAAKSLQTSEELVEALQVTHTAPLWAQMQRLNPPAPNPQTIPHVWSYDHIRPFLLKAGQLITEKQAERRVLMLENPGRKAPYTTDTLYAGLQLVQPKETAPAHRHTAFACRFIIEGNGGFTAVHGKRVPMRTRDLIVTPSWNWHDHGKKGADEEGGDDKPVIWLDGLDLPSFVHFPVHFVEHHSAARYPAEDFEESDIVYPWVKMQTKLDASPESWVSQPYLKPSGAEIGRIIGASAERLLPGAQSPVTRETSSAVYHVVEGSGSTKVGDAVLHWKQGDTFCIPSWHQYQHRADTDNTVYLYRFDDKPMLKALGFYRAEGVDVETYVSE</sequence>
<evidence type="ECO:0000313" key="4">
    <source>
        <dbReference type="EMBL" id="SPJ88582.1"/>
    </source>
</evidence>